<evidence type="ECO:0000256" key="1">
    <source>
        <dbReference type="ARBA" id="ARBA00006854"/>
    </source>
</evidence>
<dbReference type="InterPro" id="IPR005331">
    <property type="entry name" value="Sulfotransferase"/>
</dbReference>
<evidence type="ECO:0000259" key="3">
    <source>
        <dbReference type="PROSITE" id="PS51271"/>
    </source>
</evidence>
<comment type="similarity">
    <text evidence="1">Belongs to the WAPL family.</text>
</comment>
<keyword evidence="4" id="KW-1185">Reference proteome</keyword>
<evidence type="ECO:0000313" key="5">
    <source>
        <dbReference type="WBParaSite" id="Hba_02570"/>
    </source>
</evidence>
<accession>A0A1I7WCW4</accession>
<evidence type="ECO:0000256" key="2">
    <source>
        <dbReference type="SAM" id="Phobius"/>
    </source>
</evidence>
<dbReference type="PANTHER" id="PTHR22100:SF13">
    <property type="entry name" value="WINGS APART-LIKE PROTEIN HOMOLOG"/>
    <property type="match status" value="1"/>
</dbReference>
<dbReference type="GO" id="GO:0008146">
    <property type="term" value="F:sulfotransferase activity"/>
    <property type="evidence" value="ECO:0007669"/>
    <property type="project" value="InterPro"/>
</dbReference>
<evidence type="ECO:0000313" key="4">
    <source>
        <dbReference type="Proteomes" id="UP000095283"/>
    </source>
</evidence>
<dbReference type="GO" id="GO:0016020">
    <property type="term" value="C:membrane"/>
    <property type="evidence" value="ECO:0007669"/>
    <property type="project" value="InterPro"/>
</dbReference>
<keyword evidence="2" id="KW-0472">Membrane</keyword>
<keyword evidence="2" id="KW-1133">Transmembrane helix</keyword>
<dbReference type="InterPro" id="IPR011989">
    <property type="entry name" value="ARM-like"/>
</dbReference>
<sequence>MLVTDFDDEENDKRTSTRIFVSTSAARRANYAHASEARVRNVKEAYQCLESGEHDDFKQDIEYILSTMNGDSSINVKCLSALSLARKCISAEFRQFIRSEGMVNSLFKGLADAPLNQNLALCAATVVYLMSRDFISMAVDTHSLRLLTQLLRIEKLERDSEQEKYARMPSSLVLEALVFVLARSSDEGLKTEMLNLGVLQWVVGKVEKIVLRMLHDKLVEIETIQQLILLERCFRILETCTLFHKKNQAFLISHRGSLLIQMCGKLMSIIHETISRCDAESALIRSHIACLSLMARVLMNLSHENELCCTKLGQMPGFLPLCLSSYTFLAPKFAPAEKKFDLYVMALDALSKEYASIVRANLEGGSLIPMIDQLQRFLEFMKIAVICIKLFVLKEETSGSLTKSNKFYSILLAIGIVLVIAMIFRVLMGFNETTDIDFGFEAPSEEKIARANESYSAQEKSILYVKEDLDNIDLLLANNSDPLPPRQFPGFTALEMCEEKHGECVRPFARIRPLVVVPILFKITRLAKRKYRKQIFYRLCEGRNEFKSVYDMRRTLRITTRQLNDWKFTVVTREPVDRFLSGFIDRCIRVGDSCAGCGINMTCFLETEYKRALEYAYSEEHSLLKPRFSIEDLHVFPQNWRCNMETFYGKYEFIRYSNDPGDTLLEDLTRILGKQN</sequence>
<feature type="transmembrane region" description="Helical" evidence="2">
    <location>
        <begin position="407"/>
        <end position="427"/>
    </location>
</feature>
<name>A0A1I7WCW4_HETBA</name>
<dbReference type="WBParaSite" id="Hba_02570">
    <property type="protein sequence ID" value="Hba_02570"/>
    <property type="gene ID" value="Hba_02570"/>
</dbReference>
<dbReference type="Gene3D" id="1.25.10.10">
    <property type="entry name" value="Leucine-rich Repeat Variant"/>
    <property type="match status" value="1"/>
</dbReference>
<keyword evidence="2" id="KW-0812">Transmembrane</keyword>
<dbReference type="InterPro" id="IPR022771">
    <property type="entry name" value="WAPL_C"/>
</dbReference>
<feature type="domain" description="WAPL" evidence="3">
    <location>
        <begin position="29"/>
        <end position="350"/>
    </location>
</feature>
<proteinExistence type="inferred from homology"/>
<reference evidence="5" key="1">
    <citation type="submission" date="2016-11" db="UniProtKB">
        <authorList>
            <consortium name="WormBaseParasite"/>
        </authorList>
    </citation>
    <scope>IDENTIFICATION</scope>
</reference>
<dbReference type="Pfam" id="PF07814">
    <property type="entry name" value="WAPL"/>
    <property type="match status" value="2"/>
</dbReference>
<dbReference type="InterPro" id="IPR012502">
    <property type="entry name" value="WAPL_dom"/>
</dbReference>
<dbReference type="Proteomes" id="UP000095283">
    <property type="component" value="Unplaced"/>
</dbReference>
<dbReference type="Pfam" id="PF03567">
    <property type="entry name" value="Sulfotransfer_2"/>
    <property type="match status" value="1"/>
</dbReference>
<dbReference type="AlphaFoldDB" id="A0A1I7WCW4"/>
<protein>
    <submittedName>
        <fullName evidence="5">WAPL domain-containing protein</fullName>
    </submittedName>
</protein>
<dbReference type="PANTHER" id="PTHR22100">
    <property type="entry name" value="WINGS APART-LIKE PROTEIN HOMOLOG"/>
    <property type="match status" value="1"/>
</dbReference>
<dbReference type="InterPro" id="IPR039874">
    <property type="entry name" value="WAPL"/>
</dbReference>
<organism evidence="4 5">
    <name type="scientific">Heterorhabditis bacteriophora</name>
    <name type="common">Entomopathogenic nematode worm</name>
    <dbReference type="NCBI Taxonomy" id="37862"/>
    <lineage>
        <taxon>Eukaryota</taxon>
        <taxon>Metazoa</taxon>
        <taxon>Ecdysozoa</taxon>
        <taxon>Nematoda</taxon>
        <taxon>Chromadorea</taxon>
        <taxon>Rhabditida</taxon>
        <taxon>Rhabditina</taxon>
        <taxon>Rhabditomorpha</taxon>
        <taxon>Strongyloidea</taxon>
        <taxon>Heterorhabditidae</taxon>
        <taxon>Heterorhabditis</taxon>
    </lineage>
</organism>
<dbReference type="PROSITE" id="PS51271">
    <property type="entry name" value="WAPL"/>
    <property type="match status" value="1"/>
</dbReference>